<dbReference type="OrthoDB" id="2141925at2759"/>
<proteinExistence type="predicted"/>
<comment type="caution">
    <text evidence="1">The sequence shown here is derived from an EMBL/GenBank/DDBJ whole genome shotgun (WGS) entry which is preliminary data.</text>
</comment>
<dbReference type="STRING" id="29170.A0A368F962"/>
<dbReference type="Proteomes" id="UP000252519">
    <property type="component" value="Unassembled WGS sequence"/>
</dbReference>
<dbReference type="AlphaFoldDB" id="A0A368F962"/>
<dbReference type="EMBL" id="JOJR01004206">
    <property type="protein sequence ID" value="RCN27405.1"/>
    <property type="molecule type" value="Genomic_DNA"/>
</dbReference>
<evidence type="ECO:0000313" key="1">
    <source>
        <dbReference type="EMBL" id="RCN27405.1"/>
    </source>
</evidence>
<keyword evidence="2" id="KW-1185">Reference proteome</keyword>
<accession>A0A368F962</accession>
<sequence>MHLTSVAHSSQDLWICLRIITAVFQYHERRAYFRSPCQGQRWPKRFLPVISSMLPRFRDMFSSVVPIRVLNAMQIYESRKAELVNIETGRIRDSTQQMNGTGFPQIQSTRMNAVQVVVDQATVAVPILCKLLLP</sequence>
<protein>
    <submittedName>
        <fullName evidence="1">Uncharacterized protein</fullName>
    </submittedName>
</protein>
<organism evidence="1 2">
    <name type="scientific">Ancylostoma caninum</name>
    <name type="common">Dog hookworm</name>
    <dbReference type="NCBI Taxonomy" id="29170"/>
    <lineage>
        <taxon>Eukaryota</taxon>
        <taxon>Metazoa</taxon>
        <taxon>Ecdysozoa</taxon>
        <taxon>Nematoda</taxon>
        <taxon>Chromadorea</taxon>
        <taxon>Rhabditida</taxon>
        <taxon>Rhabditina</taxon>
        <taxon>Rhabditomorpha</taxon>
        <taxon>Strongyloidea</taxon>
        <taxon>Ancylostomatidae</taxon>
        <taxon>Ancylostomatinae</taxon>
        <taxon>Ancylostoma</taxon>
    </lineage>
</organism>
<name>A0A368F962_ANCCA</name>
<dbReference type="Gene3D" id="1.20.120.560">
    <property type="entry name" value="alix/aip1 in complex with the ypdl late domain"/>
    <property type="match status" value="1"/>
</dbReference>
<reference evidence="1 2" key="1">
    <citation type="submission" date="2014-10" db="EMBL/GenBank/DDBJ databases">
        <title>Draft genome of the hookworm Ancylostoma caninum.</title>
        <authorList>
            <person name="Mitreva M."/>
        </authorList>
    </citation>
    <scope>NUCLEOTIDE SEQUENCE [LARGE SCALE GENOMIC DNA]</scope>
    <source>
        <strain evidence="1 2">Baltimore</strain>
    </source>
</reference>
<evidence type="ECO:0000313" key="2">
    <source>
        <dbReference type="Proteomes" id="UP000252519"/>
    </source>
</evidence>
<gene>
    <name evidence="1" type="ORF">ANCCAN_26860</name>
</gene>